<dbReference type="ExpressionAtlas" id="A0A5S9Y8J8">
    <property type="expression patterns" value="baseline and differential"/>
</dbReference>
<dbReference type="EMBL" id="CACSHJ010000096">
    <property type="protein sequence ID" value="CAA0405798.1"/>
    <property type="molecule type" value="Genomic_DNA"/>
</dbReference>
<dbReference type="PANTHER" id="PTHR33067:SF31">
    <property type="entry name" value="RNA-DIRECTED DNA POLYMERASE"/>
    <property type="match status" value="1"/>
</dbReference>
<dbReference type="AlphaFoldDB" id="A0A5S9Y8J8"/>
<dbReference type="Proteomes" id="UP000434276">
    <property type="component" value="Unassembled WGS sequence"/>
</dbReference>
<evidence type="ECO:0000313" key="2">
    <source>
        <dbReference type="Proteomes" id="UP000434276"/>
    </source>
</evidence>
<organism evidence="1 2">
    <name type="scientific">Arabidopsis thaliana</name>
    <name type="common">Mouse-ear cress</name>
    <dbReference type="NCBI Taxonomy" id="3702"/>
    <lineage>
        <taxon>Eukaryota</taxon>
        <taxon>Viridiplantae</taxon>
        <taxon>Streptophyta</taxon>
        <taxon>Embryophyta</taxon>
        <taxon>Tracheophyta</taxon>
        <taxon>Spermatophyta</taxon>
        <taxon>Magnoliopsida</taxon>
        <taxon>eudicotyledons</taxon>
        <taxon>Gunneridae</taxon>
        <taxon>Pentapetalae</taxon>
        <taxon>rosids</taxon>
        <taxon>malvids</taxon>
        <taxon>Brassicales</taxon>
        <taxon>Brassicaceae</taxon>
        <taxon>Camelineae</taxon>
        <taxon>Arabidopsis</taxon>
    </lineage>
</organism>
<dbReference type="SUPFAM" id="SSF52058">
    <property type="entry name" value="L domain-like"/>
    <property type="match status" value="1"/>
</dbReference>
<accession>A0A5S9Y8J8</accession>
<dbReference type="OrthoDB" id="1095921at2759"/>
<evidence type="ECO:0000313" key="1">
    <source>
        <dbReference type="EMBL" id="CAA0405798.1"/>
    </source>
</evidence>
<reference evidence="1 2" key="1">
    <citation type="submission" date="2019-12" db="EMBL/GenBank/DDBJ databases">
        <authorList>
            <person name="Jiao W.-B."/>
            <person name="Schneeberger K."/>
        </authorList>
    </citation>
    <scope>NUCLEOTIDE SEQUENCE [LARGE SCALE GENOMIC DNA]</scope>
    <source>
        <strain evidence="2">cv. C24</strain>
    </source>
</reference>
<dbReference type="InterPro" id="IPR032675">
    <property type="entry name" value="LRR_dom_sf"/>
</dbReference>
<dbReference type="PANTHER" id="PTHR33067">
    <property type="entry name" value="RNA-DIRECTED DNA POLYMERASE-RELATED"/>
    <property type="match status" value="1"/>
</dbReference>
<dbReference type="CDD" id="cd00303">
    <property type="entry name" value="retropepsin_like"/>
    <property type="match status" value="1"/>
</dbReference>
<gene>
    <name evidence="1" type="ORF">C24_LOCUS23675</name>
</gene>
<protein>
    <submittedName>
        <fullName evidence="1">Uncharacterized protein</fullName>
    </submittedName>
</protein>
<dbReference type="Gene3D" id="3.80.10.10">
    <property type="entry name" value="Ribonuclease Inhibitor"/>
    <property type="match status" value="1"/>
</dbReference>
<dbReference type="Gene3D" id="2.40.70.10">
    <property type="entry name" value="Acid Proteases"/>
    <property type="match status" value="1"/>
</dbReference>
<proteinExistence type="predicted"/>
<dbReference type="InterPro" id="IPR021109">
    <property type="entry name" value="Peptidase_aspartic_dom_sf"/>
</dbReference>
<dbReference type="SUPFAM" id="SSF50630">
    <property type="entry name" value="Acid proteases"/>
    <property type="match status" value="1"/>
</dbReference>
<sequence>MDMVCPSLKVLFLSDIPSLVELPPSFKKFHKLMYLEISNCINLETLPTDINFESIGALDLSGCSRLRSFPSTSRFSTNISYLFLDRTGIEEVPWWIENFSQLKYLRMNGCNKLHSVSLNLFKLKYLDTVDFSDCGELTNANLIGYKSPAPQDASSSSLPDNFFSTTSLDFFNCFKLDQEALIQKQLVFCKLLMLSGERVPSYFTHRTTGTSTLDISVFHAPHSQRSFKLKVCVVVECESIPMAHDTFKIQVACRLIGRTGNHFDVACPSLYIKNLKLGSQLVIFEFSIPINEEKARKAELYYMESLLKGYLQLETRQVYLDHILPGLDLEEPPQHEVPYNIKEWGIDAPISNKVQNEVPSCTFGSSSSRPKKNFHQGYYQGPVQTEANAPTTPQESKTDLLLQQLMESQKQIIDGQKQNTKETKDLNVKMEGIYNDLNGKFESLVAQVRKLEVQVTQTIEDVKKQAETEVKTFYNTASIQEEKDCVPISKQTLKLKHVMIQPKLQDELSPRELMRAQTSKSEIYTLPKLENLGKFLVPYSIDGFKFNEFVCDTGAKVNFMSKITADEKRFMYLPPSKASIEYADSSSTIGFLPGVLLQIGNCFFPIDFHIVEMRKNKHKPLVLGYEFLAVVGALVDFPNKRISFTKIDKNVFYPAVRNN</sequence>
<name>A0A5S9Y8J8_ARATH</name>